<dbReference type="RefSeq" id="WP_052750357.1">
    <property type="nucleotide sequence ID" value="NZ_AYYL01000021.1"/>
</dbReference>
<gene>
    <name evidence="2" type="ORF">SAMN02910432_01501</name>
</gene>
<proteinExistence type="predicted"/>
<dbReference type="PANTHER" id="PTHR43745:SF2">
    <property type="entry name" value="NITROREDUCTASE MJ1384-RELATED"/>
    <property type="match status" value="1"/>
</dbReference>
<feature type="domain" description="Nitroreductase" evidence="1">
    <location>
        <begin position="17"/>
        <end position="157"/>
    </location>
</feature>
<dbReference type="NCBIfam" id="TIGR03605">
    <property type="entry name" value="antibiot_sagB"/>
    <property type="match status" value="1"/>
</dbReference>
<dbReference type="InterPro" id="IPR052544">
    <property type="entry name" value="Bacteriocin_Proc_Enz"/>
</dbReference>
<name>A0A1I2S7H0_9LACO</name>
<dbReference type="SUPFAM" id="SSF55469">
    <property type="entry name" value="FMN-dependent nitroreductase-like"/>
    <property type="match status" value="1"/>
</dbReference>
<accession>A0A1I2S7H0</accession>
<dbReference type="OrthoDB" id="9801593at2"/>
<dbReference type="InterPro" id="IPR020051">
    <property type="entry name" value="SagB-type_dehydrogenase"/>
</dbReference>
<organism evidence="2 3">
    <name type="scientific">Ligilactobacillus ruminis DSM 20403 = NBRC 102161</name>
    <dbReference type="NCBI Taxonomy" id="1423798"/>
    <lineage>
        <taxon>Bacteria</taxon>
        <taxon>Bacillati</taxon>
        <taxon>Bacillota</taxon>
        <taxon>Bacilli</taxon>
        <taxon>Lactobacillales</taxon>
        <taxon>Lactobacillaceae</taxon>
        <taxon>Ligilactobacillus</taxon>
    </lineage>
</organism>
<evidence type="ECO:0000313" key="2">
    <source>
        <dbReference type="EMBL" id="SFG46827.1"/>
    </source>
</evidence>
<dbReference type="InterPro" id="IPR029479">
    <property type="entry name" value="Nitroreductase"/>
</dbReference>
<dbReference type="PANTHER" id="PTHR43745">
    <property type="entry name" value="NITROREDUCTASE MJ1384-RELATED"/>
    <property type="match status" value="1"/>
</dbReference>
<dbReference type="Pfam" id="PF00881">
    <property type="entry name" value="Nitroreductase"/>
    <property type="match status" value="1"/>
</dbReference>
<protein>
    <submittedName>
        <fullName evidence="2">SagB-type dehydrogenase domain-containing protein</fullName>
    </submittedName>
</protein>
<dbReference type="EMBL" id="FOPI01000024">
    <property type="protein sequence ID" value="SFG46827.1"/>
    <property type="molecule type" value="Genomic_DNA"/>
</dbReference>
<sequence length="182" mass="20187">MWVTNKIKVENGTLDVRAYPSAGALYPIKVYVVANNVEYLKKGVYHYNVTDNCLEYILNLSENDLTNKFNIRDQSIDCAPITILLTAMFRRTIYKYGNRGYRFILTESGHLLQNIALLSTSYGMGTCDIGGYEYDEINEMLGIDGMTESVIGEVALGLCGDNGNEMPGIYGKGNEDGGFSKS</sequence>
<dbReference type="InterPro" id="IPR000415">
    <property type="entry name" value="Nitroreductase-like"/>
</dbReference>
<dbReference type="Gene3D" id="3.40.109.10">
    <property type="entry name" value="NADH Oxidase"/>
    <property type="match status" value="1"/>
</dbReference>
<dbReference type="GO" id="GO:0016491">
    <property type="term" value="F:oxidoreductase activity"/>
    <property type="evidence" value="ECO:0007669"/>
    <property type="project" value="InterPro"/>
</dbReference>
<evidence type="ECO:0000259" key="1">
    <source>
        <dbReference type="Pfam" id="PF00881"/>
    </source>
</evidence>
<evidence type="ECO:0000313" key="3">
    <source>
        <dbReference type="Proteomes" id="UP000182635"/>
    </source>
</evidence>
<dbReference type="Proteomes" id="UP000182635">
    <property type="component" value="Unassembled WGS sequence"/>
</dbReference>
<dbReference type="AlphaFoldDB" id="A0A1I2S7H0"/>
<reference evidence="3" key="1">
    <citation type="submission" date="2016-10" db="EMBL/GenBank/DDBJ databases">
        <authorList>
            <person name="Varghese N."/>
            <person name="Submissions S."/>
        </authorList>
    </citation>
    <scope>NUCLEOTIDE SEQUENCE [LARGE SCALE GENOMIC DNA]</scope>
    <source>
        <strain evidence="3">DSM 20403</strain>
    </source>
</reference>
<dbReference type="CDD" id="cd02142">
    <property type="entry name" value="McbC_SagB-like_oxidoreductase"/>
    <property type="match status" value="1"/>
</dbReference>